<dbReference type="Proteomes" id="UP000605970">
    <property type="component" value="Unassembled WGS sequence"/>
</dbReference>
<dbReference type="OrthoDB" id="63589at2759"/>
<feature type="compositionally biased region" description="Acidic residues" evidence="5">
    <location>
        <begin position="716"/>
        <end position="747"/>
    </location>
</feature>
<accession>A0A8S9ZDA2</accession>
<keyword evidence="2 4" id="KW-0866">Nonsense-mediated mRNA decay</keyword>
<gene>
    <name evidence="6" type="ORF">Mgra_00009605</name>
</gene>
<evidence type="ECO:0000256" key="1">
    <source>
        <dbReference type="ARBA" id="ARBA00006443"/>
    </source>
</evidence>
<dbReference type="PANTHER" id="PTHR13091:SF0">
    <property type="entry name" value="NONSENSE-MEDIATED MRNA DECAY FACTOR SMG8"/>
    <property type="match status" value="1"/>
</dbReference>
<dbReference type="PANTHER" id="PTHR13091">
    <property type="entry name" value="AMPLIFIED IN BREAST CANCER 2-RELATED"/>
    <property type="match status" value="1"/>
</dbReference>
<evidence type="ECO:0000313" key="6">
    <source>
        <dbReference type="EMBL" id="KAF7627121.1"/>
    </source>
</evidence>
<sequence length="1083" mass="123712">DLWLAQHSEFKDGLDSSVLVIAVIGKEVAGNTKADLLNNFVGKVAFCNDRKNSLFEYLNCDMAIDVQTESSSPLIDIYFDSEESIIWLLINGFNDVEIQNLLFNNTTDNFKNKSFFEKLAFIEREQMFALAQIFPLCNALLFIEQGCRFDLEWICLLKRLNNMRPSISRRIRSTFSSLSLSETELSTIYPSSFVNNCRIGVSTRLLFCFYRNPLRSDLGISKKKELLEKMEKCLETQIAHLFKQNGLVDIKHPTNAFAQITISSGTPFVYCFNQSEMPIDKNHELAEALFGSLGEGCDDDVNSVKSGGGVLSPVEIQNIITSITKPSKLDKEELENSSDYNFPFFLHKAISKLRKDLTFSKGQKLSFFELPTLGQFIETAKILRKCVFEEKMGGESSELKIITPEIDSFDSLVEFSIKSALAIYKRQLARQPKMTGGDAVFSKIEHEYSLKMAVEHLRLSYPRSASLNKLDNIISQLTIDCENIWKDGHQRCETRSLTGQLCAYSLNHELTGNIENIKAKSRKNNYLKNQHCSGVKTFSLCNCGMSRRIRNDPFTLKEANFTFYNETGDDNFNFGSCCANLDKYQFKLFEPSTASSERQFNKGEEIDDVNIPKADLLPLQGTEKKVKHPPQPELHSNLPNEIEDSLAIDPNDFNVRFFDEGDKESGDEINEKIDKIKLSTQEEDEKGVNNQILLLGEDECEDEEDEQIRKRNVNLSDEEFSEGEYDDDDEEEDDEEEEEEEENAVDDQNEKQNYSSPKQIIPSSSAVNEDIDNSSPEPPEMHYLDEYDSHLTRKDEQNIENKITKKIKNKLKYEWDDLCLEENFKGQYIDYVPHSLSSPSLLPLFPSFSVVCIGHSSLYNHSTGIRGHDRNARFRNGSEFLLSWGVRLLVNTERWIRELQYIGVNPTEQTLRNLQNGIAHGRIESKEKVKLFVGFDYECPRGHRFTCCEPSKILKHRKASGPLNQDAGPLLDSDLPLWMPCPCRKEPRTTAQLMRVHVVTPKAPVAVTLQPRIQISDDSSDGFFFPGAMERIELGWAKYYVCRLPYIYLGPNKEHQPRPNSPEFKGKFLRHSISVSYLPISTT</sequence>
<comment type="similarity">
    <text evidence="1 4">Belongs to the SMG8 family.</text>
</comment>
<dbReference type="AlphaFoldDB" id="A0A8S9ZDA2"/>
<feature type="compositionally biased region" description="Polar residues" evidence="5">
    <location>
        <begin position="751"/>
        <end position="767"/>
    </location>
</feature>
<keyword evidence="7" id="KW-1185">Reference proteome</keyword>
<dbReference type="Pfam" id="PF10220">
    <property type="entry name" value="Smg8_Smg9"/>
    <property type="match status" value="2"/>
</dbReference>
<feature type="region of interest" description="Disordered" evidence="5">
    <location>
        <begin position="677"/>
        <end position="779"/>
    </location>
</feature>
<comment type="function">
    <text evidence="4">Involved in nonsense-mediated decay (NMD) of mRNAs containing premature stop codons.</text>
</comment>
<organism evidence="6 7">
    <name type="scientific">Meloidogyne graminicola</name>
    <dbReference type="NCBI Taxonomy" id="189291"/>
    <lineage>
        <taxon>Eukaryota</taxon>
        <taxon>Metazoa</taxon>
        <taxon>Ecdysozoa</taxon>
        <taxon>Nematoda</taxon>
        <taxon>Chromadorea</taxon>
        <taxon>Rhabditida</taxon>
        <taxon>Tylenchina</taxon>
        <taxon>Tylenchomorpha</taxon>
        <taxon>Tylenchoidea</taxon>
        <taxon>Meloidogynidae</taxon>
        <taxon>Meloidogyninae</taxon>
        <taxon>Meloidogyne</taxon>
    </lineage>
</organism>
<dbReference type="GO" id="GO:0000184">
    <property type="term" value="P:nuclear-transcribed mRNA catabolic process, nonsense-mediated decay"/>
    <property type="evidence" value="ECO:0007669"/>
    <property type="project" value="UniProtKB-UniRule"/>
</dbReference>
<evidence type="ECO:0000256" key="5">
    <source>
        <dbReference type="SAM" id="MobiDB-lite"/>
    </source>
</evidence>
<feature type="compositionally biased region" description="Acidic residues" evidence="5">
    <location>
        <begin position="696"/>
        <end position="706"/>
    </location>
</feature>
<evidence type="ECO:0000256" key="3">
    <source>
        <dbReference type="ARBA" id="ARBA00029509"/>
    </source>
</evidence>
<protein>
    <recommendedName>
        <fullName evidence="3 4">Nonsense-mediated mRNA decay factor SMG8</fullName>
    </recommendedName>
</protein>
<reference evidence="6" key="1">
    <citation type="journal article" date="2020" name="Ecol. Evol.">
        <title>Genome structure and content of the rice root-knot nematode (Meloidogyne graminicola).</title>
        <authorList>
            <person name="Phan N.T."/>
            <person name="Danchin E.G.J."/>
            <person name="Klopp C."/>
            <person name="Perfus-Barbeoch L."/>
            <person name="Kozlowski D.K."/>
            <person name="Koutsovoulos G.D."/>
            <person name="Lopez-Roques C."/>
            <person name="Bouchez O."/>
            <person name="Zahm M."/>
            <person name="Besnard G."/>
            <person name="Bellafiore S."/>
        </authorList>
    </citation>
    <scope>NUCLEOTIDE SEQUENCE</scope>
    <source>
        <strain evidence="6">VN-18</strain>
    </source>
</reference>
<evidence type="ECO:0000256" key="2">
    <source>
        <dbReference type="ARBA" id="ARBA00023161"/>
    </source>
</evidence>
<feature type="non-terminal residue" evidence="6">
    <location>
        <position position="1"/>
    </location>
</feature>
<evidence type="ECO:0000313" key="7">
    <source>
        <dbReference type="Proteomes" id="UP000605970"/>
    </source>
</evidence>
<comment type="caution">
    <text evidence="6">The sequence shown here is derived from an EMBL/GenBank/DDBJ whole genome shotgun (WGS) entry which is preliminary data.</text>
</comment>
<dbReference type="InterPro" id="IPR019354">
    <property type="entry name" value="SMG8-like"/>
</dbReference>
<name>A0A8S9ZDA2_9BILA</name>
<dbReference type="EMBL" id="JABEBT010000168">
    <property type="protein sequence ID" value="KAF7627121.1"/>
    <property type="molecule type" value="Genomic_DNA"/>
</dbReference>
<proteinExistence type="inferred from homology"/>
<evidence type="ECO:0000256" key="4">
    <source>
        <dbReference type="RuleBase" id="RU367133"/>
    </source>
</evidence>